<dbReference type="InterPro" id="IPR036188">
    <property type="entry name" value="FAD/NAD-bd_sf"/>
</dbReference>
<dbReference type="Pfam" id="PF01571">
    <property type="entry name" value="GCV_T"/>
    <property type="match status" value="1"/>
</dbReference>
<evidence type="ECO:0000259" key="3">
    <source>
        <dbReference type="Pfam" id="PF01571"/>
    </source>
</evidence>
<organism evidence="7 8">
    <name type="scientific">Kutzneria kofuensis</name>
    <dbReference type="NCBI Taxonomy" id="103725"/>
    <lineage>
        <taxon>Bacteria</taxon>
        <taxon>Bacillati</taxon>
        <taxon>Actinomycetota</taxon>
        <taxon>Actinomycetes</taxon>
        <taxon>Pseudonocardiales</taxon>
        <taxon>Pseudonocardiaceae</taxon>
        <taxon>Kutzneria</taxon>
    </lineage>
</organism>
<dbReference type="EC" id="1.5.3.1" evidence="7"/>
<sequence>MRLPEGGRIDRTKPLRFTVDDIEYTGCAGDTLASAMIANGLLEVAPSTYRGRPRGIFAAGVDEPNALVQLDDPMQLATTVELVDGLAANLLSGKGRLTDTPDPARYDKRNVHCDVLVIGGGPAGVAAALAAGRTGARTILADEQRELGGSLLTENRLLDWLADAVEELDSLPETRVLTGTTAFGYYDQNFVALAEKHRVWHVRARRVVLATGAHERPLVFVDNDLPGIMLSSAVRQYVNRYAALPGENIVVATTNDSAYETAFDLADRTSAIVDSRPNPPAGLVSRARELGIEVLTGSVVRQALGTRRIGGVRVGDRLIACDLLAVSGGWNPAVHLFSQSQGKTRYDERVAAFVPDKSVQAQHIVGAANAVYDLAGCLDEGFRAGLEAARLTGFAGTLPEVPHTTTEATAPPEPVWFVDGPEDRQFVDLQRDATVADVRRATGAGMRSVEHVKRYTTIGTAHDQGKTAGFAAIGVIAQLLGASTPGGVGATTYRPPYTPVSFALLAGRDRGELHDPVRMTPMHDWHVRNGAVFENVGQWKRPWYYPRPGEDMKAAVLRECRAARTGVAVMDASTLGKIDIQGPDAGEFLNRMYTNAFAKLKVGHCRYGLLCKADGMVFDDGVVMRIAENRFLATTTTGNAAAVLDWFEEWAQTEWPDLKVWFTSVTEQWATIAVVGPQARTVMALVAPDVDCSAAAFEFMTFRDVELGDGTPARIARVSFSGELAFEIHVDGRHGARVWDAVMATGLPTPYGTETMHVLRAEKGYVIVGQDTDGTVTPHDLGMEWIVSPRKDFVGKRSYQRPDTSRPDRKQLVGLLPQNPDDLLPEGAQLIAPDTPLEPPVPMIGHVTSSYHSAALERTFALALVKGGRQLVGRTVLAPLADRTIAATVTEPIFYDPEGTRRDG</sequence>
<name>A0A7W9KPI3_9PSEU</name>
<dbReference type="Pfam" id="PF13510">
    <property type="entry name" value="Fer2_4"/>
    <property type="match status" value="1"/>
</dbReference>
<proteinExistence type="inferred from homology"/>
<dbReference type="Pfam" id="PF08669">
    <property type="entry name" value="GCV_T_C"/>
    <property type="match status" value="1"/>
</dbReference>
<evidence type="ECO:0000256" key="2">
    <source>
        <dbReference type="ARBA" id="ARBA00023002"/>
    </source>
</evidence>
<dbReference type="InterPro" id="IPR041117">
    <property type="entry name" value="SoxA_A3"/>
</dbReference>
<dbReference type="GO" id="GO:0008115">
    <property type="term" value="F:sarcosine oxidase activity"/>
    <property type="evidence" value="ECO:0007669"/>
    <property type="project" value="UniProtKB-EC"/>
</dbReference>
<dbReference type="SUPFAM" id="SSF51905">
    <property type="entry name" value="FAD/NAD(P)-binding domain"/>
    <property type="match status" value="1"/>
</dbReference>
<gene>
    <name evidence="7" type="ORF">BJ998_006790</name>
</gene>
<feature type="domain" description="FAD/NAD(P)-binding" evidence="4">
    <location>
        <begin position="114"/>
        <end position="344"/>
    </location>
</feature>
<evidence type="ECO:0000259" key="6">
    <source>
        <dbReference type="Pfam" id="PF17806"/>
    </source>
</evidence>
<keyword evidence="2 7" id="KW-0560">Oxidoreductase</keyword>
<dbReference type="PANTHER" id="PTHR43757">
    <property type="entry name" value="AMINOMETHYLTRANSFERASE"/>
    <property type="match status" value="1"/>
</dbReference>
<dbReference type="AlphaFoldDB" id="A0A7W9KPI3"/>
<dbReference type="SUPFAM" id="SSF103025">
    <property type="entry name" value="Folate-binding domain"/>
    <property type="match status" value="1"/>
</dbReference>
<dbReference type="PANTHER" id="PTHR43757:SF2">
    <property type="entry name" value="AMINOMETHYLTRANSFERASE, MITOCHONDRIAL"/>
    <property type="match status" value="1"/>
</dbReference>
<accession>A0A7W9KPI3</accession>
<dbReference type="InterPro" id="IPR042204">
    <property type="entry name" value="2Fe-2S-bd_N"/>
</dbReference>
<dbReference type="InterPro" id="IPR027266">
    <property type="entry name" value="TrmE/GcvT-like"/>
</dbReference>
<dbReference type="InterPro" id="IPR029043">
    <property type="entry name" value="GcvT/YgfZ_C"/>
</dbReference>
<feature type="domain" description="GCVT N-terminal" evidence="3">
    <location>
        <begin position="522"/>
        <end position="791"/>
    </location>
</feature>
<evidence type="ECO:0000259" key="5">
    <source>
        <dbReference type="Pfam" id="PF08669"/>
    </source>
</evidence>
<dbReference type="Proteomes" id="UP000585638">
    <property type="component" value="Unassembled WGS sequence"/>
</dbReference>
<dbReference type="RefSeq" id="WP_221338210.1">
    <property type="nucleotide sequence ID" value="NZ_BAAAWY010000098.1"/>
</dbReference>
<evidence type="ECO:0000313" key="8">
    <source>
        <dbReference type="Proteomes" id="UP000585638"/>
    </source>
</evidence>
<evidence type="ECO:0000313" key="7">
    <source>
        <dbReference type="EMBL" id="MBB5895594.1"/>
    </source>
</evidence>
<comment type="similarity">
    <text evidence="1">Belongs to the GcvT family.</text>
</comment>
<dbReference type="Gene3D" id="3.30.1360.120">
    <property type="entry name" value="Probable tRNA modification gtpase trme, domain 1"/>
    <property type="match status" value="1"/>
</dbReference>
<evidence type="ECO:0000259" key="4">
    <source>
        <dbReference type="Pfam" id="PF07992"/>
    </source>
</evidence>
<keyword evidence="8" id="KW-1185">Reference proteome</keyword>
<dbReference type="PRINTS" id="PR00368">
    <property type="entry name" value="FADPNR"/>
</dbReference>
<dbReference type="Gene3D" id="3.10.20.440">
    <property type="entry name" value="2Fe-2S iron-sulphur cluster binding domain, sarcosine oxidase, alpha subunit, N-terminal domain"/>
    <property type="match status" value="1"/>
</dbReference>
<protein>
    <submittedName>
        <fullName evidence="7">Sarcosine oxidase subunit alpha</fullName>
        <ecNumber evidence="7">1.5.3.1</ecNumber>
    </submittedName>
</protein>
<dbReference type="Pfam" id="PF07992">
    <property type="entry name" value="Pyr_redox_2"/>
    <property type="match status" value="1"/>
</dbReference>
<dbReference type="InterPro" id="IPR023753">
    <property type="entry name" value="FAD/NAD-binding_dom"/>
</dbReference>
<dbReference type="InterPro" id="IPR006222">
    <property type="entry name" value="GCVT_N"/>
</dbReference>
<dbReference type="Gene3D" id="3.50.50.60">
    <property type="entry name" value="FAD/NAD(P)-binding domain"/>
    <property type="match status" value="1"/>
</dbReference>
<dbReference type="Pfam" id="PF17806">
    <property type="entry name" value="SO_alpha_A3"/>
    <property type="match status" value="1"/>
</dbReference>
<dbReference type="EMBL" id="JACHIR010000001">
    <property type="protein sequence ID" value="MBB5895594.1"/>
    <property type="molecule type" value="Genomic_DNA"/>
</dbReference>
<reference evidence="7 8" key="1">
    <citation type="submission" date="2020-08" db="EMBL/GenBank/DDBJ databases">
        <title>Sequencing the genomes of 1000 actinobacteria strains.</title>
        <authorList>
            <person name="Klenk H.-P."/>
        </authorList>
    </citation>
    <scope>NUCLEOTIDE SEQUENCE [LARGE SCALE GENOMIC DNA]</scope>
    <source>
        <strain evidence="7 8">DSM 43851</strain>
    </source>
</reference>
<dbReference type="PRINTS" id="PR00469">
    <property type="entry name" value="PNDRDTASEII"/>
</dbReference>
<comment type="caution">
    <text evidence="7">The sequence shown here is derived from an EMBL/GenBank/DDBJ whole genome shotgun (WGS) entry which is preliminary data.</text>
</comment>
<feature type="domain" description="SoxA A3" evidence="6">
    <location>
        <begin position="423"/>
        <end position="508"/>
    </location>
</feature>
<dbReference type="SUPFAM" id="SSF101790">
    <property type="entry name" value="Aminomethyltransferase beta-barrel domain"/>
    <property type="match status" value="1"/>
</dbReference>
<dbReference type="InterPro" id="IPR013977">
    <property type="entry name" value="GcvT_C"/>
</dbReference>
<feature type="domain" description="Aminomethyltransferase C-terminal" evidence="5">
    <location>
        <begin position="810"/>
        <end position="896"/>
    </location>
</feature>
<dbReference type="InterPro" id="IPR028896">
    <property type="entry name" value="GcvT/YgfZ/DmdA"/>
</dbReference>
<evidence type="ECO:0000256" key="1">
    <source>
        <dbReference type="ARBA" id="ARBA00008609"/>
    </source>
</evidence>